<evidence type="ECO:0000256" key="1">
    <source>
        <dbReference type="ARBA" id="ARBA00012493"/>
    </source>
</evidence>
<keyword evidence="3" id="KW-0548">Nucleotidyltransferase</keyword>
<keyword evidence="13" id="KW-1185">Reference proteome</keyword>
<keyword evidence="2" id="KW-0808">Transferase</keyword>
<dbReference type="PROSITE" id="PS50878">
    <property type="entry name" value="RT_POL"/>
    <property type="match status" value="1"/>
</dbReference>
<comment type="catalytic activity">
    <reaction evidence="9">
        <text>DNA(n) + a 2'-deoxyribonucleoside 5'-triphosphate = DNA(n+1) + diphosphate</text>
        <dbReference type="Rhea" id="RHEA:22508"/>
        <dbReference type="Rhea" id="RHEA-COMP:17339"/>
        <dbReference type="Rhea" id="RHEA-COMP:17340"/>
        <dbReference type="ChEBI" id="CHEBI:33019"/>
        <dbReference type="ChEBI" id="CHEBI:61560"/>
        <dbReference type="ChEBI" id="CHEBI:173112"/>
        <dbReference type="EC" id="2.7.7.49"/>
    </reaction>
</comment>
<dbReference type="OrthoDB" id="9788687at2"/>
<name>A0A5C1A4R0_9BACT</name>
<keyword evidence="4" id="KW-0479">Metal-binding</keyword>
<evidence type="ECO:0000256" key="4">
    <source>
        <dbReference type="ARBA" id="ARBA00022723"/>
    </source>
</evidence>
<evidence type="ECO:0000256" key="10">
    <source>
        <dbReference type="SAM" id="MobiDB-lite"/>
    </source>
</evidence>
<gene>
    <name evidence="12" type="ORF">PX52LOC_00149</name>
</gene>
<evidence type="ECO:0000313" key="13">
    <source>
        <dbReference type="Proteomes" id="UP000324974"/>
    </source>
</evidence>
<evidence type="ECO:0000256" key="6">
    <source>
        <dbReference type="ARBA" id="ARBA00022918"/>
    </source>
</evidence>
<evidence type="ECO:0000256" key="2">
    <source>
        <dbReference type="ARBA" id="ARBA00022679"/>
    </source>
</evidence>
<keyword evidence="6 12" id="KW-0695">RNA-directed DNA polymerase</keyword>
<evidence type="ECO:0000313" key="12">
    <source>
        <dbReference type="EMBL" id="QEL13295.1"/>
    </source>
</evidence>
<dbReference type="PANTHER" id="PTHR34047:SF7">
    <property type="entry name" value="RNA-DIRECTED DNA POLYMERASE"/>
    <property type="match status" value="1"/>
</dbReference>
<accession>A0A5C1A4R0</accession>
<proteinExistence type="inferred from homology"/>
<feature type="domain" description="Reverse transcriptase" evidence="11">
    <location>
        <begin position="132"/>
        <end position="366"/>
    </location>
</feature>
<comment type="similarity">
    <text evidence="8">Belongs to the bacterial reverse transcriptase family.</text>
</comment>
<dbReference type="GO" id="GO:0046872">
    <property type="term" value="F:metal ion binding"/>
    <property type="evidence" value="ECO:0007669"/>
    <property type="project" value="UniProtKB-KW"/>
</dbReference>
<dbReference type="InterPro" id="IPR043502">
    <property type="entry name" value="DNA/RNA_pol_sf"/>
</dbReference>
<dbReference type="InterPro" id="IPR000477">
    <property type="entry name" value="RT_dom"/>
</dbReference>
<dbReference type="GO" id="GO:0003723">
    <property type="term" value="F:RNA binding"/>
    <property type="evidence" value="ECO:0007669"/>
    <property type="project" value="InterPro"/>
</dbReference>
<dbReference type="PRINTS" id="PR00866">
    <property type="entry name" value="RNADNAPOLMS"/>
</dbReference>
<evidence type="ECO:0000256" key="3">
    <source>
        <dbReference type="ARBA" id="ARBA00022695"/>
    </source>
</evidence>
<dbReference type="CDD" id="cd03487">
    <property type="entry name" value="RT_Bac_retron_II"/>
    <property type="match status" value="1"/>
</dbReference>
<reference evidence="13" key="1">
    <citation type="submission" date="2019-08" db="EMBL/GenBank/DDBJ databases">
        <title>Limnoglobus roseus gen. nov., sp. nov., a novel freshwater planctomycete with a giant genome from the family Gemmataceae.</title>
        <authorList>
            <person name="Kulichevskaya I.S."/>
            <person name="Naumoff D.G."/>
            <person name="Miroshnikov K."/>
            <person name="Ivanova A."/>
            <person name="Philippov D.A."/>
            <person name="Hakobyan A."/>
            <person name="Rijpstra I.C."/>
            <person name="Sinninghe Damste J.S."/>
            <person name="Liesack W."/>
            <person name="Dedysh S.N."/>
        </authorList>
    </citation>
    <scope>NUCLEOTIDE SEQUENCE [LARGE SCALE GENOMIC DNA]</scope>
    <source>
        <strain evidence="13">PX52</strain>
    </source>
</reference>
<dbReference type="GO" id="GO:0051607">
    <property type="term" value="P:defense response to virus"/>
    <property type="evidence" value="ECO:0007669"/>
    <property type="project" value="UniProtKB-KW"/>
</dbReference>
<dbReference type="SUPFAM" id="SSF56672">
    <property type="entry name" value="DNA/RNA polymerases"/>
    <property type="match status" value="1"/>
</dbReference>
<dbReference type="GO" id="GO:0003964">
    <property type="term" value="F:RNA-directed DNA polymerase activity"/>
    <property type="evidence" value="ECO:0007669"/>
    <property type="project" value="UniProtKB-KW"/>
</dbReference>
<evidence type="ECO:0000256" key="8">
    <source>
        <dbReference type="ARBA" id="ARBA00034120"/>
    </source>
</evidence>
<dbReference type="Proteomes" id="UP000324974">
    <property type="component" value="Chromosome"/>
</dbReference>
<keyword evidence="7" id="KW-0051">Antiviral defense</keyword>
<dbReference type="AlphaFoldDB" id="A0A5C1A4R0"/>
<dbReference type="InterPro" id="IPR051083">
    <property type="entry name" value="GrpII_Intron_Splice-Mob/Def"/>
</dbReference>
<dbReference type="Pfam" id="PF00078">
    <property type="entry name" value="RVT_1"/>
    <property type="match status" value="1"/>
</dbReference>
<organism evidence="12 13">
    <name type="scientific">Limnoglobus roseus</name>
    <dbReference type="NCBI Taxonomy" id="2598579"/>
    <lineage>
        <taxon>Bacteria</taxon>
        <taxon>Pseudomonadati</taxon>
        <taxon>Planctomycetota</taxon>
        <taxon>Planctomycetia</taxon>
        <taxon>Gemmatales</taxon>
        <taxon>Gemmataceae</taxon>
        <taxon>Limnoglobus</taxon>
    </lineage>
</organism>
<dbReference type="EC" id="2.7.7.49" evidence="1"/>
<protein>
    <recommendedName>
        <fullName evidence="1">RNA-directed DNA polymerase</fullName>
        <ecNumber evidence="1">2.7.7.49</ecNumber>
    </recommendedName>
</protein>
<feature type="region of interest" description="Disordered" evidence="10">
    <location>
        <begin position="354"/>
        <end position="374"/>
    </location>
</feature>
<evidence type="ECO:0000256" key="7">
    <source>
        <dbReference type="ARBA" id="ARBA00023118"/>
    </source>
</evidence>
<dbReference type="RefSeq" id="WP_149108274.1">
    <property type="nucleotide sequence ID" value="NZ_CP042425.1"/>
</dbReference>
<dbReference type="EMBL" id="CP042425">
    <property type="protein sequence ID" value="QEL13295.1"/>
    <property type="molecule type" value="Genomic_DNA"/>
</dbReference>
<evidence type="ECO:0000256" key="9">
    <source>
        <dbReference type="ARBA" id="ARBA00048173"/>
    </source>
</evidence>
<evidence type="ECO:0000256" key="5">
    <source>
        <dbReference type="ARBA" id="ARBA00022842"/>
    </source>
</evidence>
<dbReference type="InterPro" id="IPR000123">
    <property type="entry name" value="Reverse_transcriptase_msDNA"/>
</dbReference>
<dbReference type="PANTHER" id="PTHR34047">
    <property type="entry name" value="NUCLEAR INTRON MATURASE 1, MITOCHONDRIAL-RELATED"/>
    <property type="match status" value="1"/>
</dbReference>
<evidence type="ECO:0000259" key="11">
    <source>
        <dbReference type="PROSITE" id="PS50878"/>
    </source>
</evidence>
<keyword evidence="5" id="KW-0460">Magnesium</keyword>
<sequence length="434" mass="48236">MATTTTDPIALWQSILQAGGVRAYIDAQLKERGFLVTRRDADAMSDREKDQYKKALKQEAAEKKKLKKEAWAAYKTAHIVHLGDGVFWSDEAKPDKWDTPNSEERAAENELPALDSPKQLAEALSLTIPQLRGMCYHRDAATKLHYVRFTIPKRDGTQRPIWAPLPKLKAAQRWILHNIVERLPVHGSAQGFLAGRSILSNAAVHTNAKTILKMDVTDFFPTVTWRRVRGVFRRAGYREQISTLLALICTEAPREIVQHDGKTYYVSLGARCLPQGAPTSPALTNALCLRLDRRLTALAAKLGWRYSRYADDMTFSLPAGHAGKPHLGKLLGCVKRVVTAEGFEVKAEKTRVHRSGGRQSVTGLVVNGDGSPRTPRKLRRELRAALHNLQHGKPLKDGDTLPRLMGLAAYVYMTDAKRGKELLTALGKFATGGL</sequence>
<dbReference type="KEGG" id="lrs:PX52LOC_00149"/>